<evidence type="ECO:0000256" key="1">
    <source>
        <dbReference type="SAM" id="MobiDB-lite"/>
    </source>
</evidence>
<reference evidence="2" key="2">
    <citation type="submission" date="2025-09" db="UniProtKB">
        <authorList>
            <consortium name="Ensembl"/>
        </authorList>
    </citation>
    <scope>IDENTIFICATION</scope>
</reference>
<proteinExistence type="predicted"/>
<dbReference type="Proteomes" id="UP000694401">
    <property type="component" value="Unassembled WGS sequence"/>
</dbReference>
<protein>
    <submittedName>
        <fullName evidence="2">Uncharacterized protein</fullName>
    </submittedName>
</protein>
<accession>A0A8D2NRQ4</accession>
<sequence length="68" mass="8043">MEIKEERSSDEARQFLPSSQLDSLGEPQFTKHNSPMYETVPDVREEELMYLFSNKKLDLLLNSFFIDQ</sequence>
<dbReference type="AlphaFoldDB" id="A0A8D2NRQ4"/>
<reference evidence="2" key="1">
    <citation type="submission" date="2025-08" db="UniProtKB">
        <authorList>
            <consortium name="Ensembl"/>
        </authorList>
    </citation>
    <scope>IDENTIFICATION</scope>
</reference>
<keyword evidence="3" id="KW-1185">Reference proteome</keyword>
<feature type="compositionally biased region" description="Basic and acidic residues" evidence="1">
    <location>
        <begin position="1"/>
        <end position="13"/>
    </location>
</feature>
<evidence type="ECO:0000313" key="2">
    <source>
        <dbReference type="Ensembl" id="ENSZLMP00000001652.1"/>
    </source>
</evidence>
<name>A0A8D2NRQ4_ZOSLA</name>
<feature type="region of interest" description="Disordered" evidence="1">
    <location>
        <begin position="1"/>
        <end position="36"/>
    </location>
</feature>
<evidence type="ECO:0000313" key="3">
    <source>
        <dbReference type="Proteomes" id="UP000694401"/>
    </source>
</evidence>
<dbReference type="Ensembl" id="ENSZLMT00000001725.1">
    <property type="protein sequence ID" value="ENSZLMP00000001652.1"/>
    <property type="gene ID" value="ENSZLMG00000001272.1"/>
</dbReference>
<organism evidence="2 3">
    <name type="scientific">Zosterops lateralis melanops</name>
    <dbReference type="NCBI Taxonomy" id="1220523"/>
    <lineage>
        <taxon>Eukaryota</taxon>
        <taxon>Metazoa</taxon>
        <taxon>Chordata</taxon>
        <taxon>Craniata</taxon>
        <taxon>Vertebrata</taxon>
        <taxon>Euteleostomi</taxon>
        <taxon>Archelosauria</taxon>
        <taxon>Archosauria</taxon>
        <taxon>Dinosauria</taxon>
        <taxon>Saurischia</taxon>
        <taxon>Theropoda</taxon>
        <taxon>Coelurosauria</taxon>
        <taxon>Aves</taxon>
        <taxon>Neognathae</taxon>
        <taxon>Neoaves</taxon>
        <taxon>Telluraves</taxon>
        <taxon>Australaves</taxon>
        <taxon>Passeriformes</taxon>
        <taxon>Sylvioidea</taxon>
        <taxon>Zosteropidae</taxon>
        <taxon>Zosterops</taxon>
    </lineage>
</organism>